<dbReference type="Proteomes" id="UP000078287">
    <property type="component" value="Unassembled WGS sequence"/>
</dbReference>
<dbReference type="Pfam" id="PF00994">
    <property type="entry name" value="MoCF_biosynth"/>
    <property type="match status" value="1"/>
</dbReference>
<feature type="domain" description="MoaB/Mog" evidence="2">
    <location>
        <begin position="171"/>
        <end position="308"/>
    </location>
</feature>
<dbReference type="Gene3D" id="3.40.980.10">
    <property type="entry name" value="MoaB/Mog-like domain"/>
    <property type="match status" value="1"/>
</dbReference>
<comment type="similarity">
    <text evidence="1">Belongs to the MoeA family.</text>
</comment>
<dbReference type="STRING" id="1707952.A6A03_14860"/>
<dbReference type="GO" id="GO:0046872">
    <property type="term" value="F:metal ion binding"/>
    <property type="evidence" value="ECO:0007669"/>
    <property type="project" value="UniProtKB-UniRule"/>
</dbReference>
<evidence type="ECO:0000256" key="1">
    <source>
        <dbReference type="RuleBase" id="RU365090"/>
    </source>
</evidence>
<comment type="catalytic activity">
    <reaction evidence="1">
        <text>adenylyl-molybdopterin + molybdate = Mo-molybdopterin + AMP + H(+)</text>
        <dbReference type="Rhea" id="RHEA:35047"/>
        <dbReference type="ChEBI" id="CHEBI:15378"/>
        <dbReference type="ChEBI" id="CHEBI:36264"/>
        <dbReference type="ChEBI" id="CHEBI:62727"/>
        <dbReference type="ChEBI" id="CHEBI:71302"/>
        <dbReference type="ChEBI" id="CHEBI:456215"/>
    </reaction>
</comment>
<gene>
    <name evidence="3" type="ORF">A6A03_14860</name>
</gene>
<evidence type="ECO:0000313" key="3">
    <source>
        <dbReference type="EMBL" id="OAN45287.1"/>
    </source>
</evidence>
<dbReference type="PANTHER" id="PTHR10192:SF28">
    <property type="entry name" value="MOLYBDOPTERIN MOLYBDENUMTRANSFERASE"/>
    <property type="match status" value="1"/>
</dbReference>
<keyword evidence="1" id="KW-0500">Molybdenum</keyword>
<dbReference type="GO" id="GO:0006777">
    <property type="term" value="P:Mo-molybdopterin cofactor biosynthetic process"/>
    <property type="evidence" value="ECO:0007669"/>
    <property type="project" value="UniProtKB-UniRule"/>
</dbReference>
<keyword evidence="1" id="KW-0479">Metal-binding</keyword>
<name>A0A178MAS4_9CHLR</name>
<sequence>MRIETLPPAAAVGHILCHNLADAQGRKAFSKGRRLRAEDVPRLIELGVPAVRVAVLAPDDIHEDEAAIRLAQIVAGPGVAIGEPYAGRVNLSATIAGPLLIDAEALLSINLIDGLTVATLPPYTLVTDGQMLATIKIIPFAVPEADLAQSAAATGESGVLRVAPLVRRRIGVALVSSPAARARVERGMLPAIAGRIADLGATMVACRDLPPDEHDVAAGLAALLAAGADLIITAGETSVVDRDDVIPRAVQRLGGEIAHYGAPVEPGNLLLLAYLHHAGDAVPLIGAPGCVRSRDQNIVDLILPRLMANERLGRREIAALGLGGLLGASRRG</sequence>
<keyword evidence="1" id="KW-0460">Magnesium</keyword>
<dbReference type="InterPro" id="IPR001453">
    <property type="entry name" value="MoaB/Mog_dom"/>
</dbReference>
<comment type="function">
    <text evidence="1">Catalyzes the insertion of molybdate into adenylated molybdopterin with the concomitant release of AMP.</text>
</comment>
<dbReference type="InterPro" id="IPR038987">
    <property type="entry name" value="MoeA-like"/>
</dbReference>
<dbReference type="CDD" id="cd03522">
    <property type="entry name" value="MoeA_like"/>
    <property type="match status" value="1"/>
</dbReference>
<dbReference type="OrthoDB" id="9767940at2"/>
<comment type="cofactor">
    <cofactor evidence="1">
        <name>Mg(2+)</name>
        <dbReference type="ChEBI" id="CHEBI:18420"/>
    </cofactor>
</comment>
<proteinExistence type="inferred from homology"/>
<reference evidence="3 4" key="1">
    <citation type="submission" date="2016-04" db="EMBL/GenBank/DDBJ databases">
        <title>Chloroflexus islandicus sp. nov., a thermophilic filamentous anoxygenic phototrophic bacterium from geyser Strokkur (Iceland).</title>
        <authorList>
            <person name="Gaisin V.A."/>
            <person name="Kalashnikov A.M."/>
            <person name="Sukhacheva M.V."/>
            <person name="Grouzdev D.S."/>
            <person name="Ivanov T.M."/>
            <person name="Kuznetsov B."/>
            <person name="Gorlenko V.M."/>
        </authorList>
    </citation>
    <scope>NUCLEOTIDE SEQUENCE [LARGE SCALE GENOMIC DNA]</scope>
    <source>
        <strain evidence="4">isl-2</strain>
    </source>
</reference>
<dbReference type="SUPFAM" id="SSF53218">
    <property type="entry name" value="Molybdenum cofactor biosynthesis proteins"/>
    <property type="match status" value="1"/>
</dbReference>
<comment type="caution">
    <text evidence="3">The sequence shown here is derived from an EMBL/GenBank/DDBJ whole genome shotgun (WGS) entry which is preliminary data.</text>
</comment>
<dbReference type="GO" id="GO:0061599">
    <property type="term" value="F:molybdopterin molybdotransferase activity"/>
    <property type="evidence" value="ECO:0007669"/>
    <property type="project" value="UniProtKB-UniRule"/>
</dbReference>
<dbReference type="GO" id="GO:0005829">
    <property type="term" value="C:cytosol"/>
    <property type="evidence" value="ECO:0007669"/>
    <property type="project" value="TreeGrafter"/>
</dbReference>
<keyword evidence="1" id="KW-0501">Molybdenum cofactor biosynthesis</keyword>
<keyword evidence="1" id="KW-0808">Transferase</keyword>
<dbReference type="UniPathway" id="UPA00344"/>
<dbReference type="RefSeq" id="WP_066787703.1">
    <property type="nucleotide sequence ID" value="NZ_LWQS01000056.1"/>
</dbReference>
<accession>A0A178MAS4</accession>
<organism evidence="3 4">
    <name type="scientific">Chloroflexus islandicus</name>
    <dbReference type="NCBI Taxonomy" id="1707952"/>
    <lineage>
        <taxon>Bacteria</taxon>
        <taxon>Bacillati</taxon>
        <taxon>Chloroflexota</taxon>
        <taxon>Chloroflexia</taxon>
        <taxon>Chloroflexales</taxon>
        <taxon>Chloroflexineae</taxon>
        <taxon>Chloroflexaceae</taxon>
        <taxon>Chloroflexus</taxon>
    </lineage>
</organism>
<evidence type="ECO:0000313" key="4">
    <source>
        <dbReference type="Proteomes" id="UP000078287"/>
    </source>
</evidence>
<protein>
    <recommendedName>
        <fullName evidence="1">Molybdopterin molybdenumtransferase</fullName>
        <ecNumber evidence="1">2.10.1.1</ecNumber>
    </recommendedName>
</protein>
<dbReference type="EMBL" id="LWQS01000056">
    <property type="protein sequence ID" value="OAN45287.1"/>
    <property type="molecule type" value="Genomic_DNA"/>
</dbReference>
<comment type="pathway">
    <text evidence="1">Cofactor biosynthesis; molybdopterin biosynthesis.</text>
</comment>
<evidence type="ECO:0000259" key="2">
    <source>
        <dbReference type="SMART" id="SM00852"/>
    </source>
</evidence>
<dbReference type="SMART" id="SM00852">
    <property type="entry name" value="MoCF_biosynth"/>
    <property type="match status" value="1"/>
</dbReference>
<dbReference type="PANTHER" id="PTHR10192">
    <property type="entry name" value="MOLYBDOPTERIN BIOSYNTHESIS PROTEIN"/>
    <property type="match status" value="1"/>
</dbReference>
<dbReference type="EC" id="2.10.1.1" evidence="1"/>
<dbReference type="AlphaFoldDB" id="A0A178MAS4"/>
<dbReference type="InterPro" id="IPR036425">
    <property type="entry name" value="MoaB/Mog-like_dom_sf"/>
</dbReference>
<keyword evidence="4" id="KW-1185">Reference proteome</keyword>